<evidence type="ECO:0000313" key="1">
    <source>
        <dbReference type="EMBL" id="DAF88418.1"/>
    </source>
</evidence>
<accession>A0A8S5U1W0</accession>
<reference evidence="1" key="1">
    <citation type="journal article" date="2021" name="Proc. Natl. Acad. Sci. U.S.A.">
        <title>A Catalog of Tens of Thousands of Viruses from Human Metagenomes Reveals Hidden Associations with Chronic Diseases.</title>
        <authorList>
            <person name="Tisza M.J."/>
            <person name="Buck C.B."/>
        </authorList>
    </citation>
    <scope>NUCLEOTIDE SEQUENCE</scope>
    <source>
        <strain evidence="1">CtdHi7</strain>
    </source>
</reference>
<organism evidence="1">
    <name type="scientific">Siphoviridae sp. ctdHi7</name>
    <dbReference type="NCBI Taxonomy" id="2825577"/>
    <lineage>
        <taxon>Viruses</taxon>
        <taxon>Duplodnaviria</taxon>
        <taxon>Heunggongvirae</taxon>
        <taxon>Uroviricota</taxon>
        <taxon>Caudoviricetes</taxon>
    </lineage>
</organism>
<name>A0A8S5U1W0_9CAUD</name>
<proteinExistence type="predicted"/>
<protein>
    <submittedName>
        <fullName evidence="1">Uncharacterized protein</fullName>
    </submittedName>
</protein>
<sequence>MGIPTIRNRIGGEQNCIVFSFGKTTQSTRTTPTQSRRILTVL</sequence>
<dbReference type="EMBL" id="BK015985">
    <property type="protein sequence ID" value="DAF88418.1"/>
    <property type="molecule type" value="Genomic_DNA"/>
</dbReference>